<evidence type="ECO:0000313" key="1">
    <source>
        <dbReference type="EMBL" id="QEL16357.1"/>
    </source>
</evidence>
<keyword evidence="2" id="KW-1185">Reference proteome</keyword>
<dbReference type="AlphaFoldDB" id="A0A5C1ADU7"/>
<gene>
    <name evidence="1" type="ORF">PX52LOC_03306</name>
</gene>
<name>A0A5C1ADU7_9BACT</name>
<reference evidence="2" key="1">
    <citation type="submission" date="2019-08" db="EMBL/GenBank/DDBJ databases">
        <title>Limnoglobus roseus gen. nov., sp. nov., a novel freshwater planctomycete with a giant genome from the family Gemmataceae.</title>
        <authorList>
            <person name="Kulichevskaya I.S."/>
            <person name="Naumoff D.G."/>
            <person name="Miroshnikov K."/>
            <person name="Ivanova A."/>
            <person name="Philippov D.A."/>
            <person name="Hakobyan A."/>
            <person name="Rijpstra I.C."/>
            <person name="Sinninghe Damste J.S."/>
            <person name="Liesack W."/>
            <person name="Dedysh S.N."/>
        </authorList>
    </citation>
    <scope>NUCLEOTIDE SEQUENCE [LARGE SCALE GENOMIC DNA]</scope>
    <source>
        <strain evidence="2">PX52</strain>
    </source>
</reference>
<protein>
    <recommendedName>
        <fullName evidence="3">Zinc ribbon domain-containing protein</fullName>
    </recommendedName>
</protein>
<accession>A0A5C1ADU7</accession>
<evidence type="ECO:0000313" key="2">
    <source>
        <dbReference type="Proteomes" id="UP000324974"/>
    </source>
</evidence>
<dbReference type="Proteomes" id="UP000324974">
    <property type="component" value="Chromosome"/>
</dbReference>
<dbReference type="EMBL" id="CP042425">
    <property type="protein sequence ID" value="QEL16357.1"/>
    <property type="molecule type" value="Genomic_DNA"/>
</dbReference>
<dbReference type="KEGG" id="lrs:PX52LOC_03306"/>
<organism evidence="1 2">
    <name type="scientific">Limnoglobus roseus</name>
    <dbReference type="NCBI Taxonomy" id="2598579"/>
    <lineage>
        <taxon>Bacteria</taxon>
        <taxon>Pseudomonadati</taxon>
        <taxon>Planctomycetota</taxon>
        <taxon>Planctomycetia</taxon>
        <taxon>Gemmatales</taxon>
        <taxon>Gemmataceae</taxon>
        <taxon>Limnoglobus</taxon>
    </lineage>
</organism>
<evidence type="ECO:0008006" key="3">
    <source>
        <dbReference type="Google" id="ProtNLM"/>
    </source>
</evidence>
<sequence length="216" mass="24034">MLPTAVAWSIGWDRGYQEDVQCQTLSSSVLSAVGFSARSQVMLLMPSVRNFVASLNRRGSLQSITSGGFAPVNAEKPSLSETLSGTSCTTRLSPNDDFRLRSKQQSCHIWLGKFRQQRRNKMYFPHCGRTMQILDGVYTCVNGDMPLSGAMHEILTQRFPVQRPRPEAVEVGRLITRWYCPGCGIPLDAGMVCTECGKSIHDQLFRLVELHPHADG</sequence>
<proteinExistence type="predicted"/>